<dbReference type="KEGG" id="vg:80540167"/>
<reference evidence="2" key="1">
    <citation type="journal article" date="2020" name="Emerg. Infect. Dis.">
        <title>Identification of a Novel alpha-herpesvirus Associated with Ulcerative Stomatitis in Donkeys.</title>
        <authorList>
            <person name="Martella V."/>
            <person name="Lanave G."/>
            <person name="Camero M."/>
            <person name="Larocca V."/>
            <person name="Lorusso E."/>
            <person name="Catella C."/>
            <person name="Capozza P."/>
            <person name="Tempesta M."/>
            <person name="Buonavoglia C."/>
        </authorList>
    </citation>
    <scope>NUCLEOTIDE SEQUENCE</scope>
    <source>
        <strain evidence="2">AsHV/Bari/2011/740</strain>
    </source>
</reference>
<dbReference type="RefSeq" id="YP_010801458.1">
    <property type="nucleotide sequence ID" value="NC_076964.1"/>
</dbReference>
<dbReference type="EMBL" id="MT012704">
    <property type="protein sequence ID" value="QPI70172.1"/>
    <property type="molecule type" value="Genomic_DNA"/>
</dbReference>
<dbReference type="InterPro" id="IPR035264">
    <property type="entry name" value="DUF5434"/>
</dbReference>
<evidence type="ECO:0000313" key="2">
    <source>
        <dbReference type="EMBL" id="QPI70172.1"/>
    </source>
</evidence>
<dbReference type="Pfam" id="PF17502">
    <property type="entry name" value="DUF5434"/>
    <property type="match status" value="1"/>
</dbReference>
<evidence type="ECO:0000256" key="1">
    <source>
        <dbReference type="SAM" id="MobiDB-lite"/>
    </source>
</evidence>
<proteinExistence type="predicted"/>
<protein>
    <submittedName>
        <fullName evidence="2">Protein V57</fullName>
    </submittedName>
</protein>
<evidence type="ECO:0000313" key="3">
    <source>
        <dbReference type="Proteomes" id="UP001143705"/>
    </source>
</evidence>
<feature type="compositionally biased region" description="Low complexity" evidence="1">
    <location>
        <begin position="29"/>
        <end position="45"/>
    </location>
</feature>
<feature type="region of interest" description="Disordered" evidence="1">
    <location>
        <begin position="122"/>
        <end position="168"/>
    </location>
</feature>
<accession>A0A7S9YXI3</accession>
<feature type="compositionally biased region" description="Pro residues" evidence="1">
    <location>
        <begin position="146"/>
        <end position="157"/>
    </location>
</feature>
<feature type="region of interest" description="Disordered" evidence="1">
    <location>
        <begin position="29"/>
        <end position="82"/>
    </location>
</feature>
<dbReference type="Proteomes" id="UP001143705">
    <property type="component" value="Segment"/>
</dbReference>
<feature type="compositionally biased region" description="Basic residues" evidence="1">
    <location>
        <begin position="158"/>
        <end position="168"/>
    </location>
</feature>
<dbReference type="GeneID" id="80540167"/>
<name>A0A7S9YXI3_9ALPH</name>
<sequence>MNLFGEGRAASAEDYRRLLEGNSRAAAKLAAATARRPSRAPAEPGAEYRARRPSGSAGRAHLAAGGDRPQNRAPGRCDAAGGGTLALLLADPRRARRSAGRPGDRVDASLSCAPCLRRARARLSSHGAGDEAAASHRRRSVTQARPYPPSYPGSGPPHRPRRSTLKRM</sequence>
<keyword evidence="3" id="KW-1185">Reference proteome</keyword>
<organism evidence="2 3">
    <name type="scientific">Equid herpesvirus 6</name>
    <dbReference type="NCBI Taxonomy" id="173566"/>
    <lineage>
        <taxon>Viruses</taxon>
        <taxon>Duplodnaviria</taxon>
        <taxon>Heunggongvirae</taxon>
        <taxon>Peploviricota</taxon>
        <taxon>Herviviricetes</taxon>
        <taxon>Herpesvirales</taxon>
        <taxon>Orthoherpesviridae</taxon>
        <taxon>Alphaherpesvirinae</taxon>
        <taxon>Varicellovirus</taxon>
    </lineage>
</organism>